<dbReference type="GO" id="GO:0016055">
    <property type="term" value="P:Wnt signaling pathway"/>
    <property type="evidence" value="ECO:0007669"/>
    <property type="project" value="UniProtKB-KW"/>
</dbReference>
<comment type="similarity">
    <text evidence="3">Belongs to the IAP family.</text>
</comment>
<evidence type="ECO:0000256" key="7">
    <source>
        <dbReference type="ARBA" id="ARBA00022687"/>
    </source>
</evidence>
<dbReference type="GO" id="GO:0031398">
    <property type="term" value="P:positive regulation of protein ubiquitination"/>
    <property type="evidence" value="ECO:0007669"/>
    <property type="project" value="TreeGrafter"/>
</dbReference>
<evidence type="ECO:0000256" key="4">
    <source>
        <dbReference type="ARBA" id="ARBA00012483"/>
    </source>
</evidence>
<proteinExistence type="inferred from homology"/>
<dbReference type="FunFam" id="1.10.1170.10:FF:000002">
    <property type="entry name" value="Baculoviral IAP repeat containing 7"/>
    <property type="match status" value="1"/>
</dbReference>
<protein>
    <recommendedName>
        <fullName evidence="14">E3 ubiquitin-protein ligase XIAP</fullName>
        <ecNumber evidence="4">2.3.2.27</ecNumber>
    </recommendedName>
    <alternativeName>
        <fullName evidence="15">Baculoviral IAP repeat-containing protein 4</fullName>
    </alternativeName>
    <alternativeName>
        <fullName evidence="17">RING-type E3 ubiquitin transferase XIAP</fullName>
    </alternativeName>
    <alternativeName>
        <fullName evidence="16">X-linked inhibitor of apoptosis protein</fullName>
    </alternativeName>
</protein>
<dbReference type="CDD" id="cd00022">
    <property type="entry name" value="BIR"/>
    <property type="match status" value="3"/>
</dbReference>
<dbReference type="GO" id="GO:0008270">
    <property type="term" value="F:zinc ion binding"/>
    <property type="evidence" value="ECO:0007669"/>
    <property type="project" value="UniProtKB-KW"/>
</dbReference>
<dbReference type="FunFam" id="3.30.40.10:FF:000184">
    <property type="entry name" value="Baculoviral IAP repeat containing 2"/>
    <property type="match status" value="1"/>
</dbReference>
<evidence type="ECO:0000256" key="13">
    <source>
        <dbReference type="ARBA" id="ARBA00022833"/>
    </source>
</evidence>
<keyword evidence="5" id="KW-0963">Cytoplasm</keyword>
<dbReference type="GO" id="GO:0005737">
    <property type="term" value="C:cytoplasm"/>
    <property type="evidence" value="ECO:0007669"/>
    <property type="project" value="UniProtKB-SubCell"/>
</dbReference>
<feature type="region of interest" description="Disordered" evidence="19">
    <location>
        <begin position="215"/>
        <end position="237"/>
    </location>
</feature>
<evidence type="ECO:0000256" key="5">
    <source>
        <dbReference type="ARBA" id="ARBA00022490"/>
    </source>
</evidence>
<dbReference type="Ensembl" id="ENSMMDT00005041439.1">
    <property type="protein sequence ID" value="ENSMMDP00005040608.1"/>
    <property type="gene ID" value="ENSMMDG00005018788.1"/>
</dbReference>
<organism evidence="21 22">
    <name type="scientific">Myripristis murdjan</name>
    <name type="common">pinecone soldierfish</name>
    <dbReference type="NCBI Taxonomy" id="586833"/>
    <lineage>
        <taxon>Eukaryota</taxon>
        <taxon>Metazoa</taxon>
        <taxon>Chordata</taxon>
        <taxon>Craniata</taxon>
        <taxon>Vertebrata</taxon>
        <taxon>Euteleostomi</taxon>
        <taxon>Actinopterygii</taxon>
        <taxon>Neopterygii</taxon>
        <taxon>Teleostei</taxon>
        <taxon>Neoteleostei</taxon>
        <taxon>Acanthomorphata</taxon>
        <taxon>Holocentriformes</taxon>
        <taxon>Holocentridae</taxon>
        <taxon>Myripristis</taxon>
    </lineage>
</organism>
<dbReference type="GO" id="GO:0061630">
    <property type="term" value="F:ubiquitin protein ligase activity"/>
    <property type="evidence" value="ECO:0007669"/>
    <property type="project" value="UniProtKB-EC"/>
</dbReference>
<sequence>MSGFKPDSDLDTDTCIDWSLMNSRLDSFRGSSLAQQVSAERLARAGFYFTGHADRVRCFSCQKTVENWCGGDTPVERHKEVSPSCKFLNCTHRTSCGPDTTLTNGSSYNEELEDMEFRLRTGEVVDESTYPMAPHMKSEDARLRTFSSWPSSAPVRPRDLAQAGLFYLREGDRVQCFCCGGMLAGWEAGDTAWGEHSKYFPHCFFILGHDVGNIPSQGGTEEDDEGERMQHSSPRVPMESFEERLNSFSGIQHPIHRERLARAGFYSTGTGDRVLCFRCGGGVKDWQPEEDPWEEHAKHYPGCSFLLAEKGQEYINSIQLQDPPRNSATPSHQNGFSRHQNDVLQSAMAQKAIGMGLEPTVVERTILEKMSRTGSDYSSLEALLQDCFNKTPDNDAAKAEEEDEDPLEKLHKLQREKQCKICMDRDICVVFIPCGHLVTCKQCSELLSKCPICCGAITQKIKTYIA</sequence>
<gene>
    <name evidence="21" type="primary">xiap</name>
</gene>
<dbReference type="InterPro" id="IPR001841">
    <property type="entry name" value="Znf_RING"/>
</dbReference>
<name>A0A667ZPK6_9TELE</name>
<feature type="domain" description="RING-type" evidence="20">
    <location>
        <begin position="419"/>
        <end position="453"/>
    </location>
</feature>
<dbReference type="Gene3D" id="1.10.1170.10">
    <property type="entry name" value="Inhibitor Of Apoptosis Protein (2mihbC-IAP-1), Chain A"/>
    <property type="match status" value="3"/>
</dbReference>
<evidence type="ECO:0000256" key="6">
    <source>
        <dbReference type="ARBA" id="ARBA00022679"/>
    </source>
</evidence>
<evidence type="ECO:0000256" key="16">
    <source>
        <dbReference type="ARBA" id="ARBA00044224"/>
    </source>
</evidence>
<evidence type="ECO:0000256" key="11">
    <source>
        <dbReference type="ARBA" id="ARBA00022771"/>
    </source>
</evidence>
<evidence type="ECO:0000256" key="9">
    <source>
        <dbReference type="ARBA" id="ARBA00022723"/>
    </source>
</evidence>
<dbReference type="AlphaFoldDB" id="A0A667ZPK6"/>
<comment type="catalytic activity">
    <reaction evidence="1">
        <text>S-ubiquitinyl-[E2 ubiquitin-conjugating enzyme]-L-cysteine + [acceptor protein]-L-lysine = [E2 ubiquitin-conjugating enzyme]-L-cysteine + N(6)-ubiquitinyl-[acceptor protein]-L-lysine.</text>
        <dbReference type="EC" id="2.3.2.27"/>
    </reaction>
</comment>
<keyword evidence="13" id="KW-0862">Zinc</keyword>
<keyword evidence="11 18" id="KW-0863">Zinc-finger</keyword>
<dbReference type="GO" id="GO:0051726">
    <property type="term" value="P:regulation of cell cycle"/>
    <property type="evidence" value="ECO:0007669"/>
    <property type="project" value="TreeGrafter"/>
</dbReference>
<dbReference type="CTD" id="331"/>
<dbReference type="SMART" id="SM00238">
    <property type="entry name" value="BIR"/>
    <property type="match status" value="3"/>
</dbReference>
<reference evidence="21" key="3">
    <citation type="submission" date="2025-09" db="UniProtKB">
        <authorList>
            <consortium name="Ensembl"/>
        </authorList>
    </citation>
    <scope>IDENTIFICATION</scope>
</reference>
<dbReference type="InterPro" id="IPR001370">
    <property type="entry name" value="BIR_rpt"/>
</dbReference>
<dbReference type="SMART" id="SM00184">
    <property type="entry name" value="RING"/>
    <property type="match status" value="1"/>
</dbReference>
<keyword evidence="10" id="KW-0677">Repeat</keyword>
<keyword evidence="12" id="KW-0833">Ubl conjugation pathway</keyword>
<evidence type="ECO:0000256" key="8">
    <source>
        <dbReference type="ARBA" id="ARBA00022703"/>
    </source>
</evidence>
<keyword evidence="7" id="KW-0879">Wnt signaling pathway</keyword>
<evidence type="ECO:0000256" key="2">
    <source>
        <dbReference type="ARBA" id="ARBA00004496"/>
    </source>
</evidence>
<dbReference type="Gene3D" id="1.10.8.10">
    <property type="entry name" value="DNA helicase RuvA subunit, C-terminal domain"/>
    <property type="match status" value="1"/>
</dbReference>
<dbReference type="InterPro" id="IPR050784">
    <property type="entry name" value="IAP"/>
</dbReference>
<evidence type="ECO:0000259" key="20">
    <source>
        <dbReference type="PROSITE" id="PS50089"/>
    </source>
</evidence>
<dbReference type="PANTHER" id="PTHR10044:SF115">
    <property type="entry name" value="E3 UBIQUITIN-PROTEIN LIGASE XIAP"/>
    <property type="match status" value="1"/>
</dbReference>
<evidence type="ECO:0000256" key="3">
    <source>
        <dbReference type="ARBA" id="ARBA00006672"/>
    </source>
</evidence>
<dbReference type="PROSITE" id="PS01282">
    <property type="entry name" value="BIR_REPEAT_1"/>
    <property type="match status" value="1"/>
</dbReference>
<keyword evidence="9" id="KW-0479">Metal-binding</keyword>
<dbReference type="Pfam" id="PF13920">
    <property type="entry name" value="zf-C3HC4_3"/>
    <property type="match status" value="1"/>
</dbReference>
<keyword evidence="6" id="KW-0808">Transferase</keyword>
<evidence type="ECO:0000256" key="12">
    <source>
        <dbReference type="ARBA" id="ARBA00022786"/>
    </source>
</evidence>
<dbReference type="FunFam" id="1.10.1170.10:FF:000003">
    <property type="entry name" value="E3 ubiquitin-protein ligase XIAP"/>
    <property type="match status" value="1"/>
</dbReference>
<keyword evidence="22" id="KW-1185">Reference proteome</keyword>
<dbReference type="OrthoDB" id="5855668at2759"/>
<dbReference type="Gene3D" id="3.30.40.10">
    <property type="entry name" value="Zinc/RING finger domain, C3HC4 (zinc finger)"/>
    <property type="match status" value="1"/>
</dbReference>
<dbReference type="RefSeq" id="XP_029917313.1">
    <property type="nucleotide sequence ID" value="XM_030061453.1"/>
</dbReference>
<evidence type="ECO:0000256" key="18">
    <source>
        <dbReference type="PROSITE-ProRule" id="PRU00175"/>
    </source>
</evidence>
<dbReference type="PROSITE" id="PS50143">
    <property type="entry name" value="BIR_REPEAT_2"/>
    <property type="match status" value="3"/>
</dbReference>
<dbReference type="GeneID" id="115366151"/>
<keyword evidence="8" id="KW-0053">Apoptosis</keyword>
<dbReference type="Pfam" id="PF00653">
    <property type="entry name" value="BIR"/>
    <property type="match status" value="3"/>
</dbReference>
<comment type="subcellular location">
    <subcellularLocation>
        <location evidence="2">Cytoplasm</location>
    </subcellularLocation>
</comment>
<evidence type="ECO:0000313" key="22">
    <source>
        <dbReference type="Proteomes" id="UP000472263"/>
    </source>
</evidence>
<dbReference type="InterPro" id="IPR013083">
    <property type="entry name" value="Znf_RING/FYVE/PHD"/>
</dbReference>
<dbReference type="Proteomes" id="UP000472263">
    <property type="component" value="Chromosome 10"/>
</dbReference>
<dbReference type="CDD" id="cd16714">
    <property type="entry name" value="RING-HC_BIRC4_8"/>
    <property type="match status" value="1"/>
</dbReference>
<evidence type="ECO:0000256" key="15">
    <source>
        <dbReference type="ARBA" id="ARBA00044214"/>
    </source>
</evidence>
<dbReference type="GO" id="GO:0043027">
    <property type="term" value="F:cysteine-type endopeptidase inhibitor activity involved in apoptotic process"/>
    <property type="evidence" value="ECO:0007669"/>
    <property type="project" value="TreeGrafter"/>
</dbReference>
<dbReference type="GO" id="GO:0005634">
    <property type="term" value="C:nucleus"/>
    <property type="evidence" value="ECO:0007669"/>
    <property type="project" value="TreeGrafter"/>
</dbReference>
<dbReference type="GO" id="GO:0043066">
    <property type="term" value="P:negative regulation of apoptotic process"/>
    <property type="evidence" value="ECO:0007669"/>
    <property type="project" value="TreeGrafter"/>
</dbReference>
<evidence type="ECO:0000256" key="19">
    <source>
        <dbReference type="SAM" id="MobiDB-lite"/>
    </source>
</evidence>
<reference evidence="21" key="1">
    <citation type="submission" date="2019-06" db="EMBL/GenBank/DDBJ databases">
        <authorList>
            <consortium name="Wellcome Sanger Institute Data Sharing"/>
        </authorList>
    </citation>
    <scope>NUCLEOTIDE SEQUENCE [LARGE SCALE GENOMIC DNA]</scope>
</reference>
<dbReference type="GO" id="GO:0006915">
    <property type="term" value="P:apoptotic process"/>
    <property type="evidence" value="ECO:0007669"/>
    <property type="project" value="UniProtKB-KW"/>
</dbReference>
<evidence type="ECO:0000256" key="17">
    <source>
        <dbReference type="ARBA" id="ARBA00044244"/>
    </source>
</evidence>
<evidence type="ECO:0000256" key="14">
    <source>
        <dbReference type="ARBA" id="ARBA00044089"/>
    </source>
</evidence>
<dbReference type="PROSITE" id="PS50089">
    <property type="entry name" value="ZF_RING_2"/>
    <property type="match status" value="1"/>
</dbReference>
<dbReference type="PANTHER" id="PTHR10044">
    <property type="entry name" value="INHIBITOR OF APOPTOSIS"/>
    <property type="match status" value="1"/>
</dbReference>
<evidence type="ECO:0000313" key="21">
    <source>
        <dbReference type="Ensembl" id="ENSMMDP00005040608.1"/>
    </source>
</evidence>
<accession>A0A667ZPK6</accession>
<dbReference type="GO" id="GO:0090263">
    <property type="term" value="P:positive regulation of canonical Wnt signaling pathway"/>
    <property type="evidence" value="ECO:0007669"/>
    <property type="project" value="TreeGrafter"/>
</dbReference>
<evidence type="ECO:0000256" key="1">
    <source>
        <dbReference type="ARBA" id="ARBA00000900"/>
    </source>
</evidence>
<dbReference type="SUPFAM" id="SSF57924">
    <property type="entry name" value="Inhibitor of apoptosis (IAP) repeat"/>
    <property type="match status" value="3"/>
</dbReference>
<reference evidence="21" key="2">
    <citation type="submission" date="2025-08" db="UniProtKB">
        <authorList>
            <consortium name="Ensembl"/>
        </authorList>
    </citation>
    <scope>IDENTIFICATION</scope>
</reference>
<evidence type="ECO:0000256" key="10">
    <source>
        <dbReference type="ARBA" id="ARBA00022737"/>
    </source>
</evidence>
<dbReference type="InParanoid" id="A0A667ZPK6"/>
<dbReference type="EC" id="2.3.2.27" evidence="4"/>
<dbReference type="GeneTree" id="ENSGT00940000166874"/>